<evidence type="ECO:0000256" key="1">
    <source>
        <dbReference type="SAM" id="Phobius"/>
    </source>
</evidence>
<proteinExistence type="predicted"/>
<keyword evidence="1" id="KW-1133">Transmembrane helix</keyword>
<protein>
    <submittedName>
        <fullName evidence="2">Uncharacterized protein</fullName>
    </submittedName>
</protein>
<keyword evidence="1" id="KW-0472">Membrane</keyword>
<dbReference type="EMBL" id="ADTV01000064">
    <property type="protein sequence ID" value="EFG83084.1"/>
    <property type="molecule type" value="Genomic_DNA"/>
</dbReference>
<keyword evidence="1" id="KW-0812">Transmembrane</keyword>
<dbReference type="Proteomes" id="UP000006468">
    <property type="component" value="Chromosome"/>
</dbReference>
<dbReference type="HOGENOM" id="CLU_2130173_0_0_5"/>
<name>D5QIT9_NOVHA</name>
<gene>
    <name evidence="2" type="ORF">GXY_15352</name>
</gene>
<evidence type="ECO:0000313" key="2">
    <source>
        <dbReference type="EMBL" id="EFG83084.1"/>
    </source>
</evidence>
<comment type="caution">
    <text evidence="2">The sequence shown here is derived from an EMBL/GenBank/DDBJ whole genome shotgun (WGS) entry which is preliminary data.</text>
</comment>
<organism evidence="2 3">
    <name type="scientific">Novacetimonas hansenii ATCC 23769</name>
    <dbReference type="NCBI Taxonomy" id="714995"/>
    <lineage>
        <taxon>Bacteria</taxon>
        <taxon>Pseudomonadati</taxon>
        <taxon>Pseudomonadota</taxon>
        <taxon>Alphaproteobacteria</taxon>
        <taxon>Acetobacterales</taxon>
        <taxon>Acetobacteraceae</taxon>
        <taxon>Novacetimonas</taxon>
    </lineage>
</organism>
<sequence length="113" mass="12607">MGPCVLLRGWATGGRAGGVAHVDRLRVDRLSVQRAQYANATCMMGRDRWFAFLLCCRRVQQEAYLTRIVHILGLFAFVLALAACASTTPGKVDNRADWQRWGYAEGLKKVASY</sequence>
<feature type="transmembrane region" description="Helical" evidence="1">
    <location>
        <begin position="68"/>
        <end position="88"/>
    </location>
</feature>
<evidence type="ECO:0000313" key="3">
    <source>
        <dbReference type="Proteomes" id="UP000006468"/>
    </source>
</evidence>
<dbReference type="AlphaFoldDB" id="D5QIT9"/>
<accession>D5QIT9</accession>
<reference evidence="2 3" key="1">
    <citation type="journal article" date="2010" name="J. Bacteriol.">
        <title>Genome sequence of a cellulose-producing bacterium, Gluconacetobacter hansenii ATCC 23769.</title>
        <authorList>
            <person name="Iyer P.R."/>
            <person name="Geib S.M."/>
            <person name="Catchmark J."/>
            <person name="Kao T.H."/>
            <person name="Tien M."/>
        </authorList>
    </citation>
    <scope>NUCLEOTIDE SEQUENCE [LARGE SCALE GENOMIC DNA]</scope>
    <source>
        <strain evidence="2 3">ATCC 23769</strain>
    </source>
</reference>